<evidence type="ECO:0000313" key="2">
    <source>
        <dbReference type="Proteomes" id="UP001606134"/>
    </source>
</evidence>
<dbReference type="EMBL" id="JBIGIC010000003">
    <property type="protein sequence ID" value="MFG6486603.1"/>
    <property type="molecule type" value="Genomic_DNA"/>
</dbReference>
<keyword evidence="2" id="KW-1185">Reference proteome</keyword>
<dbReference type="Proteomes" id="UP001606134">
    <property type="component" value="Unassembled WGS sequence"/>
</dbReference>
<dbReference type="InterPro" id="IPR027599">
    <property type="entry name" value="PqqD-rel_X"/>
</dbReference>
<organism evidence="1 2">
    <name type="scientific">Pelomonas candidula</name>
    <dbReference type="NCBI Taxonomy" id="3299025"/>
    <lineage>
        <taxon>Bacteria</taxon>
        <taxon>Pseudomonadati</taxon>
        <taxon>Pseudomonadota</taxon>
        <taxon>Betaproteobacteria</taxon>
        <taxon>Burkholderiales</taxon>
        <taxon>Sphaerotilaceae</taxon>
        <taxon>Roseateles</taxon>
    </lineage>
</organism>
<dbReference type="RefSeq" id="WP_394407823.1">
    <property type="nucleotide sequence ID" value="NZ_JBIGIC010000003.1"/>
</dbReference>
<sequence length="98" mass="10887">MQAPLWIIHRSADISWRDWDGLGAVYNDASGDTHLVDALSIEFLELLRGQPLSVAQLVEQLADAIPDQMDVETATAFFDRQLRSLRDLGLVEQIVAPA</sequence>
<protein>
    <submittedName>
        <fullName evidence="1">HPr-rel-A system PqqD family peptide chaperone</fullName>
    </submittedName>
</protein>
<evidence type="ECO:0000313" key="1">
    <source>
        <dbReference type="EMBL" id="MFG6486603.1"/>
    </source>
</evidence>
<comment type="caution">
    <text evidence="1">The sequence shown here is derived from an EMBL/GenBank/DDBJ whole genome shotgun (WGS) entry which is preliminary data.</text>
</comment>
<proteinExistence type="predicted"/>
<reference evidence="1 2" key="1">
    <citation type="submission" date="2024-08" db="EMBL/GenBank/DDBJ databases">
        <authorList>
            <person name="Lu H."/>
        </authorList>
    </citation>
    <scope>NUCLEOTIDE SEQUENCE [LARGE SCALE GENOMIC DNA]</scope>
    <source>
        <strain evidence="1 2">BYS78W</strain>
    </source>
</reference>
<accession>A0ABW7HAA6</accession>
<name>A0ABW7HAA6_9BURK</name>
<dbReference type="NCBIfam" id="TIGR04353">
    <property type="entry name" value="PqqD_rel_X"/>
    <property type="match status" value="1"/>
</dbReference>
<gene>
    <name evidence="1" type="ORF">ACG04R_07980</name>
</gene>